<reference evidence="2 3" key="1">
    <citation type="submission" date="2022-10" db="EMBL/GenBank/DDBJ databases">
        <title>Chitinophaga nivalis PC15 sp. nov., isolated from Pyeongchang county, South Korea.</title>
        <authorList>
            <person name="Trinh H.N."/>
        </authorList>
    </citation>
    <scope>NUCLEOTIDE SEQUENCE [LARGE SCALE GENOMIC DNA]</scope>
    <source>
        <strain evidence="2 3">PC14</strain>
    </source>
</reference>
<accession>A0ABT3IHX6</accession>
<name>A0ABT3IHX6_9BACT</name>
<dbReference type="InterPro" id="IPR007372">
    <property type="entry name" value="Lipid/polyisoprenoid-bd_YceI"/>
</dbReference>
<evidence type="ECO:0000259" key="1">
    <source>
        <dbReference type="SMART" id="SM00867"/>
    </source>
</evidence>
<dbReference type="EMBL" id="JAPDNS010000001">
    <property type="protein sequence ID" value="MCW3483571.1"/>
    <property type="molecule type" value="Genomic_DNA"/>
</dbReference>
<comment type="caution">
    <text evidence="2">The sequence shown here is derived from an EMBL/GenBank/DDBJ whole genome shotgun (WGS) entry which is preliminary data.</text>
</comment>
<feature type="domain" description="Lipid/polyisoprenoid-binding YceI-like" evidence="1">
    <location>
        <begin position="26"/>
        <end position="176"/>
    </location>
</feature>
<dbReference type="InterPro" id="IPR036761">
    <property type="entry name" value="TTHA0802/YceI-like_sf"/>
</dbReference>
<organism evidence="2 3">
    <name type="scientific">Chitinophaga nivalis</name>
    <dbReference type="NCBI Taxonomy" id="2991709"/>
    <lineage>
        <taxon>Bacteria</taxon>
        <taxon>Pseudomonadati</taxon>
        <taxon>Bacteroidota</taxon>
        <taxon>Chitinophagia</taxon>
        <taxon>Chitinophagales</taxon>
        <taxon>Chitinophagaceae</taxon>
        <taxon>Chitinophaga</taxon>
    </lineage>
</organism>
<dbReference type="RefSeq" id="WP_264729039.1">
    <property type="nucleotide sequence ID" value="NZ_JAPDNR010000001.1"/>
</dbReference>
<dbReference type="PANTHER" id="PTHR34406:SF1">
    <property type="entry name" value="PROTEIN YCEI"/>
    <property type="match status" value="1"/>
</dbReference>
<proteinExistence type="predicted"/>
<sequence>MKKMMFPVAALLLLVVFAFSVITVQQWRIGSDYQVKFSGKYADGYFKTLKGTVVFDEQNPTAAKFDVVIDVASINTGNWLKNKHARSAKWFDAEKYPEIRFTSTTVSRSGNQYVAQGILDMHGVKKTISIPFTFLKNGAGGVFNGQFKVNRSDFGLSSASGNDSDYTQLTVTVPVTAH</sequence>
<dbReference type="SUPFAM" id="SSF101874">
    <property type="entry name" value="YceI-like"/>
    <property type="match status" value="1"/>
</dbReference>
<dbReference type="Pfam" id="PF04264">
    <property type="entry name" value="YceI"/>
    <property type="match status" value="1"/>
</dbReference>
<gene>
    <name evidence="2" type="ORF">OL497_06685</name>
</gene>
<evidence type="ECO:0000313" key="2">
    <source>
        <dbReference type="EMBL" id="MCW3483571.1"/>
    </source>
</evidence>
<protein>
    <submittedName>
        <fullName evidence="2">YceI family protein</fullName>
    </submittedName>
</protein>
<dbReference type="Proteomes" id="UP001207742">
    <property type="component" value="Unassembled WGS sequence"/>
</dbReference>
<dbReference type="PANTHER" id="PTHR34406">
    <property type="entry name" value="PROTEIN YCEI"/>
    <property type="match status" value="1"/>
</dbReference>
<evidence type="ECO:0000313" key="3">
    <source>
        <dbReference type="Proteomes" id="UP001207742"/>
    </source>
</evidence>
<dbReference type="SMART" id="SM00867">
    <property type="entry name" value="YceI"/>
    <property type="match status" value="1"/>
</dbReference>
<keyword evidence="3" id="KW-1185">Reference proteome</keyword>
<dbReference type="Gene3D" id="2.40.128.110">
    <property type="entry name" value="Lipid/polyisoprenoid-binding, YceI-like"/>
    <property type="match status" value="1"/>
</dbReference>